<dbReference type="InterPro" id="IPR027806">
    <property type="entry name" value="HARBI1_dom"/>
</dbReference>
<comment type="cofactor">
    <cofactor evidence="1">
        <name>a divalent metal cation</name>
        <dbReference type="ChEBI" id="CHEBI:60240"/>
    </cofactor>
</comment>
<evidence type="ECO:0000313" key="4">
    <source>
        <dbReference type="EMBL" id="KIM55807.1"/>
    </source>
</evidence>
<evidence type="ECO:0000259" key="3">
    <source>
        <dbReference type="Pfam" id="PF13359"/>
    </source>
</evidence>
<feature type="domain" description="DDE Tnp4" evidence="3">
    <location>
        <begin position="194"/>
        <end position="358"/>
    </location>
</feature>
<evidence type="ECO:0000256" key="1">
    <source>
        <dbReference type="ARBA" id="ARBA00001968"/>
    </source>
</evidence>
<dbReference type="Proteomes" id="UP000053989">
    <property type="component" value="Unassembled WGS sequence"/>
</dbReference>
<dbReference type="PANTHER" id="PTHR48471:SF1">
    <property type="entry name" value="DDE TNP4 DOMAIN-CONTAINING PROTEIN"/>
    <property type="match status" value="1"/>
</dbReference>
<evidence type="ECO:0000256" key="2">
    <source>
        <dbReference type="ARBA" id="ARBA00022723"/>
    </source>
</evidence>
<name>A0A0C2ZTC8_9AGAM</name>
<keyword evidence="2" id="KW-0479">Metal-binding</keyword>
<protein>
    <recommendedName>
        <fullName evidence="3">DDE Tnp4 domain-containing protein</fullName>
    </recommendedName>
</protein>
<gene>
    <name evidence="4" type="ORF">SCLCIDRAFT_30069</name>
</gene>
<dbReference type="GO" id="GO:0046872">
    <property type="term" value="F:metal ion binding"/>
    <property type="evidence" value="ECO:0007669"/>
    <property type="project" value="UniProtKB-KW"/>
</dbReference>
<reference evidence="4 5" key="1">
    <citation type="submission" date="2014-04" db="EMBL/GenBank/DDBJ databases">
        <authorList>
            <consortium name="DOE Joint Genome Institute"/>
            <person name="Kuo A."/>
            <person name="Kohler A."/>
            <person name="Nagy L.G."/>
            <person name="Floudas D."/>
            <person name="Copeland A."/>
            <person name="Barry K.W."/>
            <person name="Cichocki N."/>
            <person name="Veneault-Fourrey C."/>
            <person name="LaButti K."/>
            <person name="Lindquist E.A."/>
            <person name="Lipzen A."/>
            <person name="Lundell T."/>
            <person name="Morin E."/>
            <person name="Murat C."/>
            <person name="Sun H."/>
            <person name="Tunlid A."/>
            <person name="Henrissat B."/>
            <person name="Grigoriev I.V."/>
            <person name="Hibbett D.S."/>
            <person name="Martin F."/>
            <person name="Nordberg H.P."/>
            <person name="Cantor M.N."/>
            <person name="Hua S.X."/>
        </authorList>
    </citation>
    <scope>NUCLEOTIDE SEQUENCE [LARGE SCALE GENOMIC DNA]</scope>
    <source>
        <strain evidence="4 5">Foug A</strain>
    </source>
</reference>
<accession>A0A0C2ZTC8</accession>
<dbReference type="HOGENOM" id="CLU_048932_1_2_1"/>
<dbReference type="AlphaFoldDB" id="A0A0C2ZTC8"/>
<reference evidence="5" key="2">
    <citation type="submission" date="2015-01" db="EMBL/GenBank/DDBJ databases">
        <title>Evolutionary Origins and Diversification of the Mycorrhizal Mutualists.</title>
        <authorList>
            <consortium name="DOE Joint Genome Institute"/>
            <consortium name="Mycorrhizal Genomics Consortium"/>
            <person name="Kohler A."/>
            <person name="Kuo A."/>
            <person name="Nagy L.G."/>
            <person name="Floudas D."/>
            <person name="Copeland A."/>
            <person name="Barry K.W."/>
            <person name="Cichocki N."/>
            <person name="Veneault-Fourrey C."/>
            <person name="LaButti K."/>
            <person name="Lindquist E.A."/>
            <person name="Lipzen A."/>
            <person name="Lundell T."/>
            <person name="Morin E."/>
            <person name="Murat C."/>
            <person name="Riley R."/>
            <person name="Ohm R."/>
            <person name="Sun H."/>
            <person name="Tunlid A."/>
            <person name="Henrissat B."/>
            <person name="Grigoriev I.V."/>
            <person name="Hibbett D.S."/>
            <person name="Martin F."/>
        </authorList>
    </citation>
    <scope>NUCLEOTIDE SEQUENCE [LARGE SCALE GENOMIC DNA]</scope>
    <source>
        <strain evidence="5">Foug A</strain>
    </source>
</reference>
<proteinExistence type="predicted"/>
<keyword evidence="5" id="KW-1185">Reference proteome</keyword>
<evidence type="ECO:0000313" key="5">
    <source>
        <dbReference type="Proteomes" id="UP000053989"/>
    </source>
</evidence>
<dbReference type="Pfam" id="PF13359">
    <property type="entry name" value="DDE_Tnp_4"/>
    <property type="match status" value="1"/>
</dbReference>
<dbReference type="PANTHER" id="PTHR48471">
    <property type="entry name" value="DDE TNP4 DOMAIN-CONTAINING PROTEIN"/>
    <property type="match status" value="1"/>
</dbReference>
<dbReference type="OrthoDB" id="78198at2759"/>
<dbReference type="InParanoid" id="A0A0C2ZTC8"/>
<organism evidence="4 5">
    <name type="scientific">Scleroderma citrinum Foug A</name>
    <dbReference type="NCBI Taxonomy" id="1036808"/>
    <lineage>
        <taxon>Eukaryota</taxon>
        <taxon>Fungi</taxon>
        <taxon>Dikarya</taxon>
        <taxon>Basidiomycota</taxon>
        <taxon>Agaricomycotina</taxon>
        <taxon>Agaricomycetes</taxon>
        <taxon>Agaricomycetidae</taxon>
        <taxon>Boletales</taxon>
        <taxon>Sclerodermatineae</taxon>
        <taxon>Sclerodermataceae</taxon>
        <taxon>Scleroderma</taxon>
    </lineage>
</organism>
<dbReference type="EMBL" id="KN822127">
    <property type="protein sequence ID" value="KIM55807.1"/>
    <property type="molecule type" value="Genomic_DNA"/>
</dbReference>
<sequence>MSNPIYLDDDLNHLLTSLPAVDEEAWAEDKEYQTELCAAVIIAAELGEQIRIKHRHDSRFYLWRAQLLPNPRINTPWQTLYESQDDRAFITTMGFDVETFGYILTSGSLDSTGALGLVLHYLNSTMHEISLQQIFAIIPSTVSRYITFGLSILLSTLQKMPEGQICWPQHDEFDELSQLVTQRHSRLTGAFGSIDGLKLPVQTSEDLDIENATFNGWLSEHFVSSVIVFSSKGEIIAANLNAPGSWHDSRVAQPIYATLRTRTPDGYYLVADTAFPRGTGDIVGQIRTTLKDGQRIAGTPDQILEAMAHNWELLSYRQTAEWGMRAIQGSFGRLQMPLNIDHDERRGNLIEVCLWLHNMRTVKIGINQIHTMYVPNWQQTEEDQEVWTGFANMLFSDQIKKDRVSRFHVTLEYQN</sequence>